<reference evidence="3 4" key="1">
    <citation type="submission" date="2014-06" db="EMBL/GenBank/DDBJ databases">
        <title>Evolutionary Origins and Diversification of the Mycorrhizal Mutualists.</title>
        <authorList>
            <consortium name="DOE Joint Genome Institute"/>
            <consortium name="Mycorrhizal Genomics Consortium"/>
            <person name="Kohler A."/>
            <person name="Kuo A."/>
            <person name="Nagy L.G."/>
            <person name="Floudas D."/>
            <person name="Copeland A."/>
            <person name="Barry K.W."/>
            <person name="Cichocki N."/>
            <person name="Veneault-Fourrey C."/>
            <person name="LaButti K."/>
            <person name="Lindquist E.A."/>
            <person name="Lipzen A."/>
            <person name="Lundell T."/>
            <person name="Morin E."/>
            <person name="Murat C."/>
            <person name="Riley R."/>
            <person name="Ohm R."/>
            <person name="Sun H."/>
            <person name="Tunlid A."/>
            <person name="Henrissat B."/>
            <person name="Grigoriev I.V."/>
            <person name="Hibbett D.S."/>
            <person name="Martin F."/>
        </authorList>
    </citation>
    <scope>NUCLEOTIDE SEQUENCE [LARGE SCALE GENOMIC DNA]</scope>
    <source>
        <strain evidence="3 4">SS14</strain>
    </source>
</reference>
<evidence type="ECO:0000259" key="2">
    <source>
        <dbReference type="Pfam" id="PF06985"/>
    </source>
</evidence>
<proteinExistence type="predicted"/>
<dbReference type="InterPro" id="IPR010730">
    <property type="entry name" value="HET"/>
</dbReference>
<protein>
    <recommendedName>
        <fullName evidence="2">Heterokaryon incompatibility domain-containing protein</fullName>
    </recommendedName>
</protein>
<sequence>MSNRDISSPLYESAEDSGGSDWETENGSSEDKVILTTPLLPVTTQSSATDRLCDVCKGLRLKPDQFVIQPDQEDEYKYDEITIQLGRVEDILQKRYCPFCRLVITALGGTVPSSSDDGIPTLVELNWVTDGEKQHPLKATNHIPQIRLMQVYFLDEAGNFVTYETQHLFPKITMLANDAPTPLKAFYVRPIKEDLIDFVMVRNWISMCESWHGEHCNTFKFPEHEFTSPVEEIPSFRVVDAINNCLVRPPRDCKYVTLSYVWGTTIFLTALKSNIEELEQPGALLSPQFQEKIPDTIHDAIHVVRELGLQYLWVDSLCIVQDDEGKGKTESIAKMDLVYGCAFLTIIAASGEAATTGLPGVRPYTRGFTQAIEEIRPGFRLAYKTKYQDYIPNAKYYTRAWTFQELHFTKRSLLFIGGQVSYSCNLIEEWREDVVCEDARFVKGHNLPSEERKGNDIGSYEGLIQSYSGLSLTYESDIYNAFAGISRQIQAELSVDLCHGIPDAYFDWFLLWIPISPQKRRNHAPSWSWSGWTGQSWPRIWDWYTKDIEQIEAALRKRTWIIWYQRVAHQSTDCIRVWNSKKHLTSTKPKNFYGGNVKSRFPLNCSQTTPTPRKLIGAPIYYRDILNSKSGPLSGFLQFWTVSVTFKLDIPTSKENNSGPKMPGSRIGFYGRDNRELGILFVDEAWLKDNISKKHHEFILLCEGRDERAKDGREDQEPGWKYMVILIEWQGEWAERVALGSIEKDDLDQTLAPGPVWKEIILA</sequence>
<evidence type="ECO:0000313" key="3">
    <source>
        <dbReference type="EMBL" id="KIJ25513.1"/>
    </source>
</evidence>
<feature type="region of interest" description="Disordered" evidence="1">
    <location>
        <begin position="1"/>
        <end position="30"/>
    </location>
</feature>
<evidence type="ECO:0000256" key="1">
    <source>
        <dbReference type="SAM" id="MobiDB-lite"/>
    </source>
</evidence>
<dbReference type="AlphaFoldDB" id="A0A0C9T8X9"/>
<dbReference type="Pfam" id="PF06985">
    <property type="entry name" value="HET"/>
    <property type="match status" value="1"/>
</dbReference>
<gene>
    <name evidence="3" type="ORF">M422DRAFT_193418</name>
</gene>
<dbReference type="EMBL" id="KN837412">
    <property type="protein sequence ID" value="KIJ25513.1"/>
    <property type="molecule type" value="Genomic_DNA"/>
</dbReference>
<feature type="domain" description="Heterokaryon incompatibility" evidence="2">
    <location>
        <begin position="255"/>
        <end position="405"/>
    </location>
</feature>
<dbReference type="OrthoDB" id="5125733at2759"/>
<dbReference type="HOGENOM" id="CLU_003953_5_2_1"/>
<dbReference type="PANTHER" id="PTHR33112:SF12">
    <property type="entry name" value="HETEROKARYON INCOMPATIBILITY DOMAIN-CONTAINING PROTEIN"/>
    <property type="match status" value="1"/>
</dbReference>
<dbReference type="PANTHER" id="PTHR33112">
    <property type="entry name" value="DOMAIN PROTEIN, PUTATIVE-RELATED"/>
    <property type="match status" value="1"/>
</dbReference>
<name>A0A0C9T8X9_SPHS4</name>
<evidence type="ECO:0000313" key="4">
    <source>
        <dbReference type="Proteomes" id="UP000054279"/>
    </source>
</evidence>
<keyword evidence="4" id="KW-1185">Reference proteome</keyword>
<accession>A0A0C9T8X9</accession>
<dbReference type="Proteomes" id="UP000054279">
    <property type="component" value="Unassembled WGS sequence"/>
</dbReference>
<organism evidence="3 4">
    <name type="scientific">Sphaerobolus stellatus (strain SS14)</name>
    <dbReference type="NCBI Taxonomy" id="990650"/>
    <lineage>
        <taxon>Eukaryota</taxon>
        <taxon>Fungi</taxon>
        <taxon>Dikarya</taxon>
        <taxon>Basidiomycota</taxon>
        <taxon>Agaricomycotina</taxon>
        <taxon>Agaricomycetes</taxon>
        <taxon>Phallomycetidae</taxon>
        <taxon>Geastrales</taxon>
        <taxon>Sphaerobolaceae</taxon>
        <taxon>Sphaerobolus</taxon>
    </lineage>
</organism>